<keyword evidence="2" id="KW-1185">Reference proteome</keyword>
<protein>
    <submittedName>
        <fullName evidence="1">Uncharacterized protein</fullName>
    </submittedName>
</protein>
<dbReference type="GeneID" id="77804849"/>
<proteinExistence type="predicted"/>
<dbReference type="Proteomes" id="UP001164743">
    <property type="component" value="Chromosome 16A"/>
</dbReference>
<evidence type="ECO:0000313" key="2">
    <source>
        <dbReference type="Proteomes" id="UP001164743"/>
    </source>
</evidence>
<dbReference type="PANTHER" id="PTHR28142:SF1">
    <property type="entry name" value="MITOCHONDRIAL INNER MEMBRANE I-AAA PROTEASE SUPERCOMPLEX SUBUNIT MGR3-RELATED"/>
    <property type="match status" value="1"/>
</dbReference>
<dbReference type="EMBL" id="CP110436">
    <property type="protein sequence ID" value="WAQ92123.1"/>
    <property type="molecule type" value="Genomic_DNA"/>
</dbReference>
<gene>
    <name evidence="1" type="ORF">PtA15_16A28</name>
</gene>
<accession>A0ABY7D3D0</accession>
<evidence type="ECO:0000313" key="1">
    <source>
        <dbReference type="EMBL" id="WAQ92123.1"/>
    </source>
</evidence>
<name>A0ABY7D3D0_9BASI</name>
<sequence>MNQLFRRTLLVGLTRRKPPRLNHAYSTGPNSKRTAAGAGLILGIPLTAYLIYRANTQPAYPDEIQRLLRQALIAEHRSDHRKSDILFRQAYEQSKQLVRSGELDWLKSSAVAIRWAASLEQTARTDRAIEVYQLVFDDLRLALPGLSVHERLRTIEIAQKLGQLLIHHSPTPPGKPAESVEIKIEECLVFSVEEILKIRNENNNFALDSDERQQMLPVSDQYQELFESLPSWVARLQFASCFEALGKFYAQRGQTDFALPLYLQTLNLLLPPQQDSGKKWNKQGPTDEERCQAATVMNNIGQLLFAHSVTDAGAADGGSDRLRLNAADWLGQSAALARRVLDAHQQLPALDQPRPLDTPPNGFLAECQEAFVAASANLKSLNHPPTYACLFTFNRV</sequence>
<dbReference type="PANTHER" id="PTHR28142">
    <property type="entry name" value="MITOCHONDRIAL INNER MEMBRANE I-AAA PROTEASE SUPERCOMPLEX SUBUNIT MGR3-RELATED"/>
    <property type="match status" value="1"/>
</dbReference>
<dbReference type="InterPro" id="IPR040201">
    <property type="entry name" value="Mrg3-like"/>
</dbReference>
<organism evidence="1 2">
    <name type="scientific">Puccinia triticina</name>
    <dbReference type="NCBI Taxonomy" id="208348"/>
    <lineage>
        <taxon>Eukaryota</taxon>
        <taxon>Fungi</taxon>
        <taxon>Dikarya</taxon>
        <taxon>Basidiomycota</taxon>
        <taxon>Pucciniomycotina</taxon>
        <taxon>Pucciniomycetes</taxon>
        <taxon>Pucciniales</taxon>
        <taxon>Pucciniaceae</taxon>
        <taxon>Puccinia</taxon>
    </lineage>
</organism>
<dbReference type="RefSeq" id="XP_053027678.1">
    <property type="nucleotide sequence ID" value="XM_053163965.1"/>
</dbReference>
<reference evidence="1" key="1">
    <citation type="submission" date="2022-10" db="EMBL/GenBank/DDBJ databases">
        <title>Puccinia triticina Genome sequencing and assembly.</title>
        <authorList>
            <person name="Li C."/>
        </authorList>
    </citation>
    <scope>NUCLEOTIDE SEQUENCE</scope>
    <source>
        <strain evidence="1">Pt15</strain>
    </source>
</reference>